<accession>A0AAE9YVD5</accession>
<dbReference type="SUPFAM" id="SSF56281">
    <property type="entry name" value="Metallo-hydrolase/oxidoreductase"/>
    <property type="match status" value="1"/>
</dbReference>
<proteinExistence type="inferred from homology"/>
<feature type="signal peptide" evidence="2">
    <location>
        <begin position="1"/>
        <end position="21"/>
    </location>
</feature>
<feature type="domain" description="Metallo-beta-lactamase" evidence="3">
    <location>
        <begin position="61"/>
        <end position="252"/>
    </location>
</feature>
<dbReference type="KEGG" id="tact:SG35_011050"/>
<dbReference type="SMART" id="SM00849">
    <property type="entry name" value="Lactamase_B"/>
    <property type="match status" value="1"/>
</dbReference>
<evidence type="ECO:0000256" key="1">
    <source>
        <dbReference type="ARBA" id="ARBA00005250"/>
    </source>
</evidence>
<keyword evidence="2" id="KW-0732">Signal</keyword>
<dbReference type="InterPro" id="IPR001279">
    <property type="entry name" value="Metallo-B-lactamas"/>
</dbReference>
<dbReference type="CDD" id="cd16282">
    <property type="entry name" value="metallo-hydrolase-like_MBL-fold"/>
    <property type="match status" value="1"/>
</dbReference>
<reference evidence="4 5" key="1">
    <citation type="journal article" date="2015" name="Genome Announc.">
        <title>Draft Genome Sequences of Marine Isolates of Thalassomonas viridans and Thalassomonas actiniarum.</title>
        <authorList>
            <person name="Olonade I."/>
            <person name="van Zyl L.J."/>
            <person name="Trindade M."/>
        </authorList>
    </citation>
    <scope>NUCLEOTIDE SEQUENCE [LARGE SCALE GENOMIC DNA]</scope>
    <source>
        <strain evidence="4 5">A5K-106</strain>
    </source>
</reference>
<name>A0AAE9YVD5_9GAMM</name>
<evidence type="ECO:0000313" key="4">
    <source>
        <dbReference type="EMBL" id="WDE01851.1"/>
    </source>
</evidence>
<dbReference type="AlphaFoldDB" id="A0AAE9YVD5"/>
<dbReference type="EMBL" id="CP059735">
    <property type="protein sequence ID" value="WDE01851.1"/>
    <property type="molecule type" value="Genomic_DNA"/>
</dbReference>
<dbReference type="Proteomes" id="UP000032568">
    <property type="component" value="Chromosome"/>
</dbReference>
<evidence type="ECO:0000256" key="2">
    <source>
        <dbReference type="SAM" id="SignalP"/>
    </source>
</evidence>
<evidence type="ECO:0000313" key="5">
    <source>
        <dbReference type="Proteomes" id="UP000032568"/>
    </source>
</evidence>
<dbReference type="PANTHER" id="PTHR42951">
    <property type="entry name" value="METALLO-BETA-LACTAMASE DOMAIN-CONTAINING"/>
    <property type="match status" value="1"/>
</dbReference>
<evidence type="ECO:0000259" key="3">
    <source>
        <dbReference type="SMART" id="SM00849"/>
    </source>
</evidence>
<feature type="chain" id="PRO_5041950607" evidence="2">
    <location>
        <begin position="22"/>
        <end position="322"/>
    </location>
</feature>
<organism evidence="4 5">
    <name type="scientific">Thalassomonas actiniarum</name>
    <dbReference type="NCBI Taxonomy" id="485447"/>
    <lineage>
        <taxon>Bacteria</taxon>
        <taxon>Pseudomonadati</taxon>
        <taxon>Pseudomonadota</taxon>
        <taxon>Gammaproteobacteria</taxon>
        <taxon>Alteromonadales</taxon>
        <taxon>Colwelliaceae</taxon>
        <taxon>Thalassomonas</taxon>
    </lineage>
</organism>
<reference evidence="4 5" key="2">
    <citation type="journal article" date="2022" name="Mar. Drugs">
        <title>Bioassay-Guided Fractionation Leads to the Detection of Cholic Acid Generated by the Rare Thalassomonas sp.</title>
        <authorList>
            <person name="Pheiffer F."/>
            <person name="Schneider Y.K."/>
            <person name="Hansen E.H."/>
            <person name="Andersen J.H."/>
            <person name="Isaksson J."/>
            <person name="Busche T."/>
            <person name="R C."/>
            <person name="Kalinowski J."/>
            <person name="Zyl L.V."/>
            <person name="Trindade M."/>
        </authorList>
    </citation>
    <scope>NUCLEOTIDE SEQUENCE [LARGE SCALE GENOMIC DNA]</scope>
    <source>
        <strain evidence="4 5">A5K-106</strain>
    </source>
</reference>
<gene>
    <name evidence="4" type="ORF">SG35_011050</name>
</gene>
<keyword evidence="5" id="KW-1185">Reference proteome</keyword>
<protein>
    <submittedName>
        <fullName evidence="4">MBL fold metallo-hydrolase</fullName>
    </submittedName>
</protein>
<dbReference type="InterPro" id="IPR036866">
    <property type="entry name" value="RibonucZ/Hydroxyglut_hydro"/>
</dbReference>
<dbReference type="PANTHER" id="PTHR42951:SF4">
    <property type="entry name" value="ACYL-COENZYME A THIOESTERASE MBLAC2"/>
    <property type="match status" value="1"/>
</dbReference>
<sequence length="322" mass="35815">MIFRQLIIPALAGLFSLQAHAADPVWDANTVNLAIEKIDNGVYTVYDDRAHDFAPKGLPLATSAGVIVGDKGVMLVETMINKRLHQQLMALVKTVTDKPILYAVNTSFHGDHSYGNYLLDDSVTLIQHKNTQAYIQQHFAKDVNFMINTFGKNRGMEQVTPTTADILIEEQGALTIDLGNKEVQIKDFGFAQTGGDLFVYLPKEHVVWTGNAIVAQKPGLPWLLDGHLSDTLTTLTSLYQALPQDTKVIPGHSHVVDKSAIKWNIDYLAEIKQQVTQAVNKGLNQEQVVQKVKMDNYRGYALFDWVHPALNVPAAYQELNTH</sequence>
<dbReference type="InterPro" id="IPR050855">
    <property type="entry name" value="NDM-1-like"/>
</dbReference>
<dbReference type="GO" id="GO:0017001">
    <property type="term" value="P:antibiotic catabolic process"/>
    <property type="evidence" value="ECO:0007669"/>
    <property type="project" value="UniProtKB-ARBA"/>
</dbReference>
<dbReference type="Gene3D" id="3.60.15.10">
    <property type="entry name" value="Ribonuclease Z/Hydroxyacylglutathione hydrolase-like"/>
    <property type="match status" value="1"/>
</dbReference>
<comment type="similarity">
    <text evidence="1">Belongs to the metallo-beta-lactamase superfamily. Class-B beta-lactamase family.</text>
</comment>